<protein>
    <submittedName>
        <fullName evidence="2">Uncharacterized protein</fullName>
    </submittedName>
</protein>
<reference evidence="2" key="1">
    <citation type="submission" date="2023-07" db="EMBL/GenBank/DDBJ databases">
        <title>Bifidobacterium aquikefiriaerophilum sp. nov. and Bifidobacterium eccum sp. nov., isolated from water kefir.</title>
        <authorList>
            <person name="Breselge S."/>
            <person name="Bellassi P."/>
            <person name="Barcenilla C."/>
            <person name="Alvarez-Ordonez A."/>
            <person name="Morelli L."/>
            <person name="Cotter P.D."/>
        </authorList>
    </citation>
    <scope>NUCLEOTIDE SEQUENCE</scope>
    <source>
        <strain evidence="2">WK041_4_12</strain>
    </source>
</reference>
<organism evidence="2">
    <name type="scientific">Bifidobacterium aquikefiricola</name>
    <dbReference type="NCBI Taxonomy" id="3059038"/>
    <lineage>
        <taxon>Bacteria</taxon>
        <taxon>Bacillati</taxon>
        <taxon>Actinomycetota</taxon>
        <taxon>Actinomycetes</taxon>
        <taxon>Bifidobacteriales</taxon>
        <taxon>Bifidobacteriaceae</taxon>
        <taxon>Bifidobacterium</taxon>
    </lineage>
</organism>
<dbReference type="EMBL" id="CP129674">
    <property type="protein sequence ID" value="XDS44802.1"/>
    <property type="molecule type" value="Genomic_DNA"/>
</dbReference>
<dbReference type="KEGG" id="baqk:QN215_01305"/>
<feature type="region of interest" description="Disordered" evidence="1">
    <location>
        <begin position="35"/>
        <end position="58"/>
    </location>
</feature>
<gene>
    <name evidence="2" type="ORF">QN215_01305</name>
</gene>
<accession>A0AB39U772</accession>
<name>A0AB39U772_9BIFI</name>
<dbReference type="AlphaFoldDB" id="A0AB39U772"/>
<dbReference type="RefSeq" id="WP_369344348.1">
    <property type="nucleotide sequence ID" value="NZ_CP129674.1"/>
</dbReference>
<proteinExistence type="predicted"/>
<evidence type="ECO:0000313" key="2">
    <source>
        <dbReference type="EMBL" id="XDS44802.1"/>
    </source>
</evidence>
<evidence type="ECO:0000256" key="1">
    <source>
        <dbReference type="SAM" id="MobiDB-lite"/>
    </source>
</evidence>
<sequence length="106" mass="12021">MQVDHVVTVQDAWASGLWQQSSRAEKRISYCSDPQVLQASDEDSNEAKGAGMDWDASSSPVWLPANNSWHCDYMAKRVYIKHKYQLTMSQTEKIQTVSLLTQCPAR</sequence>